<sequence>MKIFITGKNGFIAQHLIKHLLNEGHIIGGSSQCDDLKVKLEEFQPDIICHLAMEGHDPHKMVESNILLTHTILEYCRMNPIKKLLVFGSSSEYGRKNTPIKETDLLEPQTMYEGTKACATLLSRCYAYTYNIPTTVIRPMSVYGPLEKPNKFITLLFSKKLKYLNEAYHDWIYIDDFIQGTLAVMNYEEEEIFNIVNIGYGKQYSNIFIVEEVEKLINYKFNCIIDKTKGKAYDSNSWVCDPTLLNNKYKFFPKYTIQEGLAAQYEEFKKSFILS</sequence>
<evidence type="ECO:0000313" key="3">
    <source>
        <dbReference type="EMBL" id="QHT90145.1"/>
    </source>
</evidence>
<comment type="similarity">
    <text evidence="1">Belongs to the NAD(P)-dependent epimerase/dehydratase family.</text>
</comment>
<dbReference type="EMBL" id="MN740152">
    <property type="protein sequence ID" value="QHT90145.1"/>
    <property type="molecule type" value="Genomic_DNA"/>
</dbReference>
<name>A0A6C0ICK8_9ZZZZ</name>
<dbReference type="Pfam" id="PF01370">
    <property type="entry name" value="Epimerase"/>
    <property type="match status" value="1"/>
</dbReference>
<dbReference type="SUPFAM" id="SSF51735">
    <property type="entry name" value="NAD(P)-binding Rossmann-fold domains"/>
    <property type="match status" value="1"/>
</dbReference>
<protein>
    <recommendedName>
        <fullName evidence="2">NAD-dependent epimerase/dehydratase domain-containing protein</fullName>
    </recommendedName>
</protein>
<dbReference type="Gene3D" id="3.40.50.720">
    <property type="entry name" value="NAD(P)-binding Rossmann-like Domain"/>
    <property type="match status" value="1"/>
</dbReference>
<evidence type="ECO:0000259" key="2">
    <source>
        <dbReference type="Pfam" id="PF01370"/>
    </source>
</evidence>
<dbReference type="AlphaFoldDB" id="A0A6C0ICK8"/>
<dbReference type="PANTHER" id="PTHR43000">
    <property type="entry name" value="DTDP-D-GLUCOSE 4,6-DEHYDRATASE-RELATED"/>
    <property type="match status" value="1"/>
</dbReference>
<proteinExistence type="inferred from homology"/>
<organism evidence="3">
    <name type="scientific">viral metagenome</name>
    <dbReference type="NCBI Taxonomy" id="1070528"/>
    <lineage>
        <taxon>unclassified sequences</taxon>
        <taxon>metagenomes</taxon>
        <taxon>organismal metagenomes</taxon>
    </lineage>
</organism>
<dbReference type="InterPro" id="IPR036291">
    <property type="entry name" value="NAD(P)-bd_dom_sf"/>
</dbReference>
<reference evidence="3" key="1">
    <citation type="journal article" date="2020" name="Nature">
        <title>Giant virus diversity and host interactions through global metagenomics.</title>
        <authorList>
            <person name="Schulz F."/>
            <person name="Roux S."/>
            <person name="Paez-Espino D."/>
            <person name="Jungbluth S."/>
            <person name="Walsh D.A."/>
            <person name="Denef V.J."/>
            <person name="McMahon K.D."/>
            <person name="Konstantinidis K.T."/>
            <person name="Eloe-Fadrosh E.A."/>
            <person name="Kyrpides N.C."/>
            <person name="Woyke T."/>
        </authorList>
    </citation>
    <scope>NUCLEOTIDE SEQUENCE</scope>
    <source>
        <strain evidence="3">GVMAG-M-3300023184-62</strain>
    </source>
</reference>
<feature type="domain" description="NAD-dependent epimerase/dehydratase" evidence="2">
    <location>
        <begin position="3"/>
        <end position="199"/>
    </location>
</feature>
<accession>A0A6C0ICK8</accession>
<dbReference type="InterPro" id="IPR001509">
    <property type="entry name" value="Epimerase_deHydtase"/>
</dbReference>
<evidence type="ECO:0000256" key="1">
    <source>
        <dbReference type="ARBA" id="ARBA00007637"/>
    </source>
</evidence>